<organism evidence="7 8">
    <name type="scientific">Cordyceps militaris (strain CM01)</name>
    <name type="common">Caterpillar fungus</name>
    <dbReference type="NCBI Taxonomy" id="983644"/>
    <lineage>
        <taxon>Eukaryota</taxon>
        <taxon>Fungi</taxon>
        <taxon>Dikarya</taxon>
        <taxon>Ascomycota</taxon>
        <taxon>Pezizomycotina</taxon>
        <taxon>Sordariomycetes</taxon>
        <taxon>Hypocreomycetidae</taxon>
        <taxon>Hypocreales</taxon>
        <taxon>Cordycipitaceae</taxon>
        <taxon>Cordyceps</taxon>
    </lineage>
</organism>
<reference evidence="7 8" key="1">
    <citation type="journal article" date="2011" name="Genome Biol.">
        <title>Genome sequence of the insect pathogenic fungus Cordyceps militaris, a valued traditional Chinese medicine.</title>
        <authorList>
            <person name="Zheng P."/>
            <person name="Xia Y."/>
            <person name="Xiao G."/>
            <person name="Xiong C."/>
            <person name="Hu X."/>
            <person name="Zhang S."/>
            <person name="Zheng H."/>
            <person name="Huang Y."/>
            <person name="Zhou Y."/>
            <person name="Wang S."/>
            <person name="Zhao G.P."/>
            <person name="Liu X."/>
            <person name="St Leger R.J."/>
            <person name="Wang C."/>
        </authorList>
    </citation>
    <scope>NUCLEOTIDE SEQUENCE [LARGE SCALE GENOMIC DNA]</scope>
    <source>
        <strain evidence="7 8">CM01</strain>
    </source>
</reference>
<evidence type="ECO:0000256" key="1">
    <source>
        <dbReference type="ARBA" id="ARBA00004141"/>
    </source>
</evidence>
<feature type="transmembrane region" description="Helical" evidence="6">
    <location>
        <begin position="504"/>
        <end position="528"/>
    </location>
</feature>
<comment type="subcellular location">
    <subcellularLocation>
        <location evidence="1">Membrane</location>
        <topology evidence="1">Multi-pass membrane protein</topology>
    </subcellularLocation>
</comment>
<feature type="transmembrane region" description="Helical" evidence="6">
    <location>
        <begin position="299"/>
        <end position="316"/>
    </location>
</feature>
<dbReference type="OrthoDB" id="3257095at2759"/>
<evidence type="ECO:0000256" key="4">
    <source>
        <dbReference type="ARBA" id="ARBA00022989"/>
    </source>
</evidence>
<dbReference type="PANTHER" id="PTHR45649:SF4">
    <property type="entry name" value="TRANSPORTER, PUTATIVE (EUROFUNG)-RELATED"/>
    <property type="match status" value="1"/>
</dbReference>
<evidence type="ECO:0000313" key="7">
    <source>
        <dbReference type="EMBL" id="EGX93745.1"/>
    </source>
</evidence>
<dbReference type="PANTHER" id="PTHR45649">
    <property type="entry name" value="AMINO-ACID PERMEASE BAT1"/>
    <property type="match status" value="1"/>
</dbReference>
<evidence type="ECO:0000256" key="2">
    <source>
        <dbReference type="ARBA" id="ARBA00022448"/>
    </source>
</evidence>
<feature type="transmembrane region" description="Helical" evidence="6">
    <location>
        <begin position="170"/>
        <end position="192"/>
    </location>
</feature>
<evidence type="ECO:0000256" key="3">
    <source>
        <dbReference type="ARBA" id="ARBA00022692"/>
    </source>
</evidence>
<accession>G3JC27</accession>
<feature type="transmembrane region" description="Helical" evidence="6">
    <location>
        <begin position="580"/>
        <end position="599"/>
    </location>
</feature>
<dbReference type="EMBL" id="JH126400">
    <property type="protein sequence ID" value="EGX93745.1"/>
    <property type="molecule type" value="Genomic_DNA"/>
</dbReference>
<name>G3JC27_CORMM</name>
<evidence type="ECO:0000256" key="6">
    <source>
        <dbReference type="SAM" id="Phobius"/>
    </source>
</evidence>
<keyword evidence="4 6" id="KW-1133">Transmembrane helix</keyword>
<dbReference type="OMA" id="IATSAWC"/>
<evidence type="ECO:0000313" key="8">
    <source>
        <dbReference type="Proteomes" id="UP000001610"/>
    </source>
</evidence>
<dbReference type="KEGG" id="cmt:CCM_02014"/>
<dbReference type="GO" id="GO:0016020">
    <property type="term" value="C:membrane"/>
    <property type="evidence" value="ECO:0007669"/>
    <property type="project" value="UniProtKB-SubCell"/>
</dbReference>
<keyword evidence="8" id="KW-1185">Reference proteome</keyword>
<keyword evidence="5 6" id="KW-0472">Membrane</keyword>
<keyword evidence="3 6" id="KW-0812">Transmembrane</keyword>
<feature type="transmembrane region" description="Helical" evidence="6">
    <location>
        <begin position="377"/>
        <end position="398"/>
    </location>
</feature>
<dbReference type="InterPro" id="IPR002293">
    <property type="entry name" value="AA/rel_permease1"/>
</dbReference>
<protein>
    <submittedName>
        <fullName evidence="7">Amino acid permease 2</fullName>
    </submittedName>
</protein>
<feature type="transmembrane region" description="Helical" evidence="6">
    <location>
        <begin position="336"/>
        <end position="357"/>
    </location>
</feature>
<feature type="transmembrane region" description="Helical" evidence="6">
    <location>
        <begin position="427"/>
        <end position="449"/>
    </location>
</feature>
<gene>
    <name evidence="7" type="ORF">CCM_02014</name>
</gene>
<dbReference type="GO" id="GO:0022857">
    <property type="term" value="F:transmembrane transporter activity"/>
    <property type="evidence" value="ECO:0007669"/>
    <property type="project" value="InterPro"/>
</dbReference>
<feature type="transmembrane region" description="Helical" evidence="6">
    <location>
        <begin position="480"/>
        <end position="498"/>
    </location>
</feature>
<feature type="transmembrane region" description="Helical" evidence="6">
    <location>
        <begin position="145"/>
        <end position="164"/>
    </location>
</feature>
<dbReference type="Gene3D" id="1.20.1740.10">
    <property type="entry name" value="Amino acid/polyamine transporter I"/>
    <property type="match status" value="1"/>
</dbReference>
<dbReference type="VEuPathDB" id="FungiDB:CCM_02014"/>
<dbReference type="GeneID" id="18164043"/>
<evidence type="ECO:0000256" key="5">
    <source>
        <dbReference type="ARBA" id="ARBA00023136"/>
    </source>
</evidence>
<dbReference type="AlphaFoldDB" id="G3JC27"/>
<dbReference type="eggNOG" id="KOG1289">
    <property type="taxonomic scope" value="Eukaryota"/>
</dbReference>
<proteinExistence type="predicted"/>
<dbReference type="InParanoid" id="G3JC27"/>
<sequence length="620" mass="68150">MYGVRWVAPTSCHPSPLVLYPKSQKGPQAPHSPAEQTVACVTKLKKKKASSPLNCGVCNFPSLQHRHSYHHITQAQTRPTPSLSMAATTTDFHANKDAAIMELTTPRSFSGAQDDTDSIYCTTGADNRDMERMGRKQEFIRQYRVFSMISFVSIATSAWCLGAFEVTPALVNGGIPSMIFSNVWCFAGYLPIILSMAEMSSMAPIAGAQYHWVSEFAPESCQQLLSYLTGWSSTMAWQAGNALGLFLVGTLIQATITLNNHDYVAKTWHGSLFVIAVSCTTVLANIFGSRIIPHTQNAIFALSLLAFVAFLVPIWVNAPMADSKDVWTNWVDRGNWGNLGLSVMVGQLPAMAAFQGIDTAAHMSEEVRQASVSVPRVMIAVLCFNFIETLLVVVTLGYHMPSVQDALDDVSTYPVVHVLMKSMSLPWVTVLLVIICLLLTLGNVSYLAAVSRDLFAFARDDGLPFSKWLSKVDHERKIPTNAYIFSGTLSSLLSLVYIGSPVAFYAITSLGAVAVLQCYCLSIGCILWRRVRQPDTIPAARFSLGRWGVPVNCAAVLFSAWSFFWSFWPQTNHPSASGFNWASPIFSCVLIGALIYYYIIGRKRYLGPVALVEGRKEHLS</sequence>
<dbReference type="RefSeq" id="XP_006667231.1">
    <property type="nucleotide sequence ID" value="XM_006667168.1"/>
</dbReference>
<feature type="transmembrane region" description="Helical" evidence="6">
    <location>
        <begin position="268"/>
        <end position="287"/>
    </location>
</feature>
<dbReference type="HOGENOM" id="CLU_004495_6_1_1"/>
<dbReference type="Pfam" id="PF13520">
    <property type="entry name" value="AA_permease_2"/>
    <property type="match status" value="1"/>
</dbReference>
<feature type="transmembrane region" description="Helical" evidence="6">
    <location>
        <begin position="549"/>
        <end position="568"/>
    </location>
</feature>
<dbReference type="Proteomes" id="UP000001610">
    <property type="component" value="Unassembled WGS sequence"/>
</dbReference>
<feature type="transmembrane region" description="Helical" evidence="6">
    <location>
        <begin position="235"/>
        <end position="256"/>
    </location>
</feature>
<keyword evidence="2" id="KW-0813">Transport</keyword>